<protein>
    <submittedName>
        <fullName evidence="2">Uncharacterized protein</fullName>
    </submittedName>
</protein>
<dbReference type="AlphaFoldDB" id="A0AB38FXH2"/>
<organism evidence="2 3">
    <name type="scientific">Yokenella regensburgei</name>
    <dbReference type="NCBI Taxonomy" id="158877"/>
    <lineage>
        <taxon>Bacteria</taxon>
        <taxon>Pseudomonadati</taxon>
        <taxon>Pseudomonadota</taxon>
        <taxon>Gammaproteobacteria</taxon>
        <taxon>Enterobacterales</taxon>
        <taxon>Enterobacteriaceae</taxon>
        <taxon>Yokenella</taxon>
    </lineage>
</organism>
<name>A0AB38FXH2_9ENTR</name>
<reference evidence="2 3" key="1">
    <citation type="submission" date="2018-06" db="EMBL/GenBank/DDBJ databases">
        <authorList>
            <consortium name="Pathogen Informatics"/>
            <person name="Doyle S."/>
        </authorList>
    </citation>
    <scope>NUCLEOTIDE SEQUENCE [LARGE SCALE GENOMIC DNA]</scope>
    <source>
        <strain evidence="2 3">NCTC11967</strain>
    </source>
</reference>
<comment type="caution">
    <text evidence="2">The sequence shown here is derived from an EMBL/GenBank/DDBJ whole genome shotgun (WGS) entry which is preliminary data.</text>
</comment>
<evidence type="ECO:0000313" key="1">
    <source>
        <dbReference type="EMBL" id="RKR53862.1"/>
    </source>
</evidence>
<sequence>MSDKMAFALRCLLGTLLLMLISIPVVSDCVAIAIESRFHYLMLMM</sequence>
<reference evidence="1 4" key="2">
    <citation type="submission" date="2018-10" db="EMBL/GenBank/DDBJ databases">
        <title>Genomic Encyclopedia of Type Strains, Phase IV (KMG-IV): sequencing the most valuable type-strain genomes for metagenomic binning, comparative biology and taxonomic classification.</title>
        <authorList>
            <person name="Goeker M."/>
        </authorList>
    </citation>
    <scope>NUCLEOTIDE SEQUENCE [LARGE SCALE GENOMIC DNA]</scope>
    <source>
        <strain evidence="1 4">DSM 5079</strain>
    </source>
</reference>
<proteinExistence type="predicted"/>
<evidence type="ECO:0000313" key="2">
    <source>
        <dbReference type="EMBL" id="SQA63308.1"/>
    </source>
</evidence>
<evidence type="ECO:0000313" key="4">
    <source>
        <dbReference type="Proteomes" id="UP000267341"/>
    </source>
</evidence>
<dbReference type="EMBL" id="UAVL01000011">
    <property type="protein sequence ID" value="SQA63308.1"/>
    <property type="molecule type" value="Genomic_DNA"/>
</dbReference>
<accession>A0AB38FXH2</accession>
<dbReference type="EMBL" id="RBIZ01000005">
    <property type="protein sequence ID" value="RKR53862.1"/>
    <property type="molecule type" value="Genomic_DNA"/>
</dbReference>
<dbReference type="Proteomes" id="UP000267341">
    <property type="component" value="Unassembled WGS sequence"/>
</dbReference>
<gene>
    <name evidence="2" type="primary">yqfG</name>
    <name evidence="1" type="ORF">C7387_3339</name>
    <name evidence="2" type="ORF">NCTC11967_02344</name>
</gene>
<evidence type="ECO:0000313" key="3">
    <source>
        <dbReference type="Proteomes" id="UP000251313"/>
    </source>
</evidence>
<dbReference type="Proteomes" id="UP000251313">
    <property type="component" value="Unassembled WGS sequence"/>
</dbReference>
<keyword evidence="4" id="KW-1185">Reference proteome</keyword>